<proteinExistence type="predicted"/>
<accession>A0A1C1A410</accession>
<dbReference type="InterPro" id="IPR055170">
    <property type="entry name" value="GFO_IDH_MocA-like_dom"/>
</dbReference>
<dbReference type="STRING" id="512399.A8709_14495"/>
<dbReference type="Proteomes" id="UP000093309">
    <property type="component" value="Unassembled WGS sequence"/>
</dbReference>
<evidence type="ECO:0000313" key="3">
    <source>
        <dbReference type="Proteomes" id="UP000093309"/>
    </source>
</evidence>
<organism evidence="2 3">
    <name type="scientific">Paenibacillus pectinilyticus</name>
    <dbReference type="NCBI Taxonomy" id="512399"/>
    <lineage>
        <taxon>Bacteria</taxon>
        <taxon>Bacillati</taxon>
        <taxon>Bacillota</taxon>
        <taxon>Bacilli</taxon>
        <taxon>Bacillales</taxon>
        <taxon>Paenibacillaceae</taxon>
        <taxon>Paenibacillus</taxon>
    </lineage>
</organism>
<feature type="domain" description="GFO/IDH/MocA-like oxidoreductase" evidence="1">
    <location>
        <begin position="8"/>
        <end position="90"/>
    </location>
</feature>
<reference evidence="3" key="1">
    <citation type="submission" date="2016-05" db="EMBL/GenBank/DDBJ databases">
        <title>Paenibacillus oryzae. sp. nov., isolated from the rice root.</title>
        <authorList>
            <person name="Zhang J."/>
            <person name="Zhang X."/>
        </authorList>
    </citation>
    <scope>NUCLEOTIDE SEQUENCE [LARGE SCALE GENOMIC DNA]</scope>
    <source>
        <strain evidence="3">KCTC13222</strain>
    </source>
</reference>
<protein>
    <recommendedName>
        <fullName evidence="1">GFO/IDH/MocA-like oxidoreductase domain-containing protein</fullName>
    </recommendedName>
</protein>
<dbReference type="AlphaFoldDB" id="A0A1C1A410"/>
<dbReference type="SUPFAM" id="SSF55347">
    <property type="entry name" value="Glyceraldehyde-3-phosphate dehydrogenase-like, C-terminal domain"/>
    <property type="match status" value="1"/>
</dbReference>
<dbReference type="OrthoDB" id="9815825at2"/>
<keyword evidence="3" id="KW-1185">Reference proteome</keyword>
<dbReference type="Pfam" id="PF22725">
    <property type="entry name" value="GFO_IDH_MocA_C3"/>
    <property type="match status" value="1"/>
</dbReference>
<evidence type="ECO:0000313" key="2">
    <source>
        <dbReference type="EMBL" id="OCT15302.1"/>
    </source>
</evidence>
<dbReference type="RefSeq" id="WP_065852213.1">
    <property type="nucleotide sequence ID" value="NZ_LYPC01000014.1"/>
</dbReference>
<sequence>MAKIASQEHAFSGALGDLGIHKVDLLQWLLVDRFSEVGALCSTLHKPTNVDDHALLLLKTSNGNAGSLTASWTYYAKEINTTILFSEKGIVIIGTDPSFGVIVEYQDGSRECYDTTTIGN</sequence>
<name>A0A1C1A410_9BACL</name>
<evidence type="ECO:0000259" key="1">
    <source>
        <dbReference type="Pfam" id="PF22725"/>
    </source>
</evidence>
<gene>
    <name evidence="2" type="ORF">A8709_14495</name>
</gene>
<dbReference type="EMBL" id="LYPC01000014">
    <property type="protein sequence ID" value="OCT15302.1"/>
    <property type="molecule type" value="Genomic_DNA"/>
</dbReference>
<dbReference type="Gene3D" id="3.30.360.10">
    <property type="entry name" value="Dihydrodipicolinate Reductase, domain 2"/>
    <property type="match status" value="1"/>
</dbReference>
<comment type="caution">
    <text evidence="2">The sequence shown here is derived from an EMBL/GenBank/DDBJ whole genome shotgun (WGS) entry which is preliminary data.</text>
</comment>